<accession>A0A8J4UQU3</accession>
<evidence type="ECO:0000256" key="1">
    <source>
        <dbReference type="SAM" id="SignalP"/>
    </source>
</evidence>
<dbReference type="AlphaFoldDB" id="A0A8J4UQU3"/>
<sequence length="142" mass="15154">MACPMLPCFSCMLKELWLALQSLACSAEVWHSCRSCLGLQLEHTVAAPGSGPPANPPQEAEDTKPLLLPHPPSAQLLFLSLNVYKPGCALCTHSCPRSYDAIINNYSSLCVLSGRWHGCCGLSEQDVAVSKPGSATQEVVIS</sequence>
<keyword evidence="1" id="KW-0732">Signal</keyword>
<feature type="signal peptide" evidence="1">
    <location>
        <begin position="1"/>
        <end position="27"/>
    </location>
</feature>
<dbReference type="EMBL" id="QNUK01000055">
    <property type="protein sequence ID" value="KAF5904602.1"/>
    <property type="molecule type" value="Genomic_DNA"/>
</dbReference>
<name>A0A8J4UQU3_CLAMG</name>
<evidence type="ECO:0000313" key="3">
    <source>
        <dbReference type="Proteomes" id="UP000727407"/>
    </source>
</evidence>
<gene>
    <name evidence="2" type="ORF">DAT39_005764</name>
</gene>
<keyword evidence="3" id="KW-1185">Reference proteome</keyword>
<protein>
    <submittedName>
        <fullName evidence="2">Uncharacterized protein</fullName>
    </submittedName>
</protein>
<reference evidence="2" key="1">
    <citation type="submission" date="2020-07" db="EMBL/GenBank/DDBJ databases">
        <title>Clarias magur genome sequencing, assembly and annotation.</title>
        <authorList>
            <person name="Kushwaha B."/>
            <person name="Kumar R."/>
            <person name="Das P."/>
            <person name="Joshi C.G."/>
            <person name="Kumar D."/>
            <person name="Nagpure N.S."/>
            <person name="Pandey M."/>
            <person name="Agarwal S."/>
            <person name="Srivastava S."/>
            <person name="Singh M."/>
            <person name="Sahoo L."/>
            <person name="Jayasankar P."/>
            <person name="Meher P.K."/>
            <person name="Koringa P.G."/>
            <person name="Iquebal M.A."/>
            <person name="Das S.P."/>
            <person name="Bit A."/>
            <person name="Patnaik S."/>
            <person name="Patel N."/>
            <person name="Shah T.M."/>
            <person name="Hinsu A."/>
            <person name="Jena J.K."/>
        </authorList>
    </citation>
    <scope>NUCLEOTIDE SEQUENCE</scope>
    <source>
        <strain evidence="2">CIFAMagur01</strain>
        <tissue evidence="2">Testis</tissue>
    </source>
</reference>
<organism evidence="2 3">
    <name type="scientific">Clarias magur</name>
    <name type="common">Asian catfish</name>
    <name type="synonym">Macropteronotus magur</name>
    <dbReference type="NCBI Taxonomy" id="1594786"/>
    <lineage>
        <taxon>Eukaryota</taxon>
        <taxon>Metazoa</taxon>
        <taxon>Chordata</taxon>
        <taxon>Craniata</taxon>
        <taxon>Vertebrata</taxon>
        <taxon>Euteleostomi</taxon>
        <taxon>Actinopterygii</taxon>
        <taxon>Neopterygii</taxon>
        <taxon>Teleostei</taxon>
        <taxon>Ostariophysi</taxon>
        <taxon>Siluriformes</taxon>
        <taxon>Clariidae</taxon>
        <taxon>Clarias</taxon>
    </lineage>
</organism>
<dbReference type="Proteomes" id="UP000727407">
    <property type="component" value="Unassembled WGS sequence"/>
</dbReference>
<proteinExistence type="predicted"/>
<evidence type="ECO:0000313" key="2">
    <source>
        <dbReference type="EMBL" id="KAF5904602.1"/>
    </source>
</evidence>
<comment type="caution">
    <text evidence="2">The sequence shown here is derived from an EMBL/GenBank/DDBJ whole genome shotgun (WGS) entry which is preliminary data.</text>
</comment>
<feature type="chain" id="PRO_5035313436" evidence="1">
    <location>
        <begin position="28"/>
        <end position="142"/>
    </location>
</feature>